<feature type="transmembrane region" description="Helical" evidence="1">
    <location>
        <begin position="42"/>
        <end position="62"/>
    </location>
</feature>
<feature type="transmembrane region" description="Helical" evidence="1">
    <location>
        <begin position="158"/>
        <end position="176"/>
    </location>
</feature>
<dbReference type="Pfam" id="PF21534">
    <property type="entry name" value="Rost"/>
    <property type="match status" value="1"/>
</dbReference>
<dbReference type="InterPro" id="IPR049352">
    <property type="entry name" value="Rost"/>
</dbReference>
<dbReference type="GO" id="GO:0016020">
    <property type="term" value="C:membrane"/>
    <property type="evidence" value="ECO:0007669"/>
    <property type="project" value="TreeGrafter"/>
</dbReference>
<evidence type="ECO:0008006" key="4">
    <source>
        <dbReference type="Google" id="ProtNLM"/>
    </source>
</evidence>
<feature type="transmembrane region" description="Helical" evidence="1">
    <location>
        <begin position="188"/>
        <end position="207"/>
    </location>
</feature>
<keyword evidence="1" id="KW-1133">Transmembrane helix</keyword>
<evidence type="ECO:0000256" key="1">
    <source>
        <dbReference type="SAM" id="Phobius"/>
    </source>
</evidence>
<gene>
    <name evidence="2" type="ORF">CINC_LOCUS5826</name>
</gene>
<keyword evidence="1" id="KW-0472">Membrane</keyword>
<dbReference type="PANTHER" id="PTHR12242:SF1">
    <property type="entry name" value="MYND-TYPE DOMAIN-CONTAINING PROTEIN"/>
    <property type="match status" value="1"/>
</dbReference>
<dbReference type="OrthoDB" id="419711at2759"/>
<proteinExistence type="predicted"/>
<organism evidence="2 3">
    <name type="scientific">Chrysodeixis includens</name>
    <name type="common">Soybean looper</name>
    <name type="synonym">Pseudoplusia includens</name>
    <dbReference type="NCBI Taxonomy" id="689277"/>
    <lineage>
        <taxon>Eukaryota</taxon>
        <taxon>Metazoa</taxon>
        <taxon>Ecdysozoa</taxon>
        <taxon>Arthropoda</taxon>
        <taxon>Hexapoda</taxon>
        <taxon>Insecta</taxon>
        <taxon>Pterygota</taxon>
        <taxon>Neoptera</taxon>
        <taxon>Endopterygota</taxon>
        <taxon>Lepidoptera</taxon>
        <taxon>Glossata</taxon>
        <taxon>Ditrysia</taxon>
        <taxon>Noctuoidea</taxon>
        <taxon>Noctuidae</taxon>
        <taxon>Plusiinae</taxon>
        <taxon>Chrysodeixis</taxon>
    </lineage>
</organism>
<dbReference type="AlphaFoldDB" id="A0A9P0BV24"/>
<sequence>MMSCVKCVRSQCQWRMCHLEHPSPSNFYVSCWQSNRSAAPLLLFRAFLFLFSTCVLLTSMAAVPLTLNKNFGYWFIYLSHWGFLLIVLTAGFSTSVSAYAYFKRPIDATFGLPWYVKTYWILYNITIPVAFLITVFYWGILRTSVNTVNFAPNPVLDVMLHGVNSGVMLVELVCSAHPSRLLHIMQPLYFAGAYMLFSVIYFFAGGLDPWGNPFIYPVVDWSKPEQTMVVITLTALFLALMHLLVVGIAAARDAIAKRREDVPTGVYNDAFAP</sequence>
<reference evidence="2" key="1">
    <citation type="submission" date="2021-12" db="EMBL/GenBank/DDBJ databases">
        <authorList>
            <person name="King R."/>
        </authorList>
    </citation>
    <scope>NUCLEOTIDE SEQUENCE</scope>
</reference>
<keyword evidence="3" id="KW-1185">Reference proteome</keyword>
<feature type="transmembrane region" description="Helical" evidence="1">
    <location>
        <begin position="74"/>
        <end position="102"/>
    </location>
</feature>
<feature type="transmembrane region" description="Helical" evidence="1">
    <location>
        <begin position="114"/>
        <end position="138"/>
    </location>
</feature>
<keyword evidence="1" id="KW-0812">Transmembrane</keyword>
<evidence type="ECO:0000313" key="3">
    <source>
        <dbReference type="Proteomes" id="UP001154114"/>
    </source>
</evidence>
<accession>A0A9P0BV24</accession>
<protein>
    <recommendedName>
        <fullName evidence="4">Protein rolling stone-like</fullName>
    </recommendedName>
</protein>
<feature type="transmembrane region" description="Helical" evidence="1">
    <location>
        <begin position="227"/>
        <end position="251"/>
    </location>
</feature>
<evidence type="ECO:0000313" key="2">
    <source>
        <dbReference type="EMBL" id="CAH0592663.1"/>
    </source>
</evidence>
<name>A0A9P0BV24_CHRIL</name>
<dbReference type="EMBL" id="LR824005">
    <property type="protein sequence ID" value="CAH0592663.1"/>
    <property type="molecule type" value="Genomic_DNA"/>
</dbReference>
<dbReference type="Proteomes" id="UP001154114">
    <property type="component" value="Chromosome 2"/>
</dbReference>
<dbReference type="PANTHER" id="PTHR12242">
    <property type="entry name" value="OS02G0130600 PROTEIN-RELATED"/>
    <property type="match status" value="1"/>
</dbReference>